<organism evidence="5 6">
    <name type="scientific">Aureococcus anophagefferens</name>
    <name type="common">Harmful bloom alga</name>
    <dbReference type="NCBI Taxonomy" id="44056"/>
    <lineage>
        <taxon>Eukaryota</taxon>
        <taxon>Sar</taxon>
        <taxon>Stramenopiles</taxon>
        <taxon>Ochrophyta</taxon>
        <taxon>Pelagophyceae</taxon>
        <taxon>Pelagomonadales</taxon>
        <taxon>Pelagomonadaceae</taxon>
        <taxon>Aureococcus</taxon>
    </lineage>
</organism>
<evidence type="ECO:0000256" key="4">
    <source>
        <dbReference type="ARBA" id="ARBA00023204"/>
    </source>
</evidence>
<evidence type="ECO:0000313" key="5">
    <source>
        <dbReference type="EMBL" id="KAK7237366.1"/>
    </source>
</evidence>
<keyword evidence="4" id="KW-0234">DNA repair</keyword>
<evidence type="ECO:0000313" key="6">
    <source>
        <dbReference type="Proteomes" id="UP001363151"/>
    </source>
</evidence>
<evidence type="ECO:0000256" key="1">
    <source>
        <dbReference type="ARBA" id="ARBA00009359"/>
    </source>
</evidence>
<evidence type="ECO:0008006" key="7">
    <source>
        <dbReference type="Google" id="ProtNLM"/>
    </source>
</evidence>
<name>A0ABR1FSD7_AURAN</name>
<sequence length="87" mass="9228">MADASDDPTEATISEAVVLKLLSHAAEESGAARPRINQGAIKATVELLRLFVVQARARAEGEAAAEGDDVIRPEHVEAAMPELFADF</sequence>
<keyword evidence="3" id="KW-0238">DNA-binding</keyword>
<evidence type="ECO:0000256" key="3">
    <source>
        <dbReference type="ARBA" id="ARBA00023125"/>
    </source>
</evidence>
<dbReference type="Proteomes" id="UP001363151">
    <property type="component" value="Unassembled WGS sequence"/>
</dbReference>
<dbReference type="Pfam" id="PF09415">
    <property type="entry name" value="CENP-X"/>
    <property type="match status" value="1"/>
</dbReference>
<keyword evidence="2" id="KW-0227">DNA damage</keyword>
<keyword evidence="6" id="KW-1185">Reference proteome</keyword>
<dbReference type="InterPro" id="IPR018552">
    <property type="entry name" value="CENP-X"/>
</dbReference>
<comment type="caution">
    <text evidence="5">The sequence shown here is derived from an EMBL/GenBank/DDBJ whole genome shotgun (WGS) entry which is preliminary data.</text>
</comment>
<protein>
    <recommendedName>
        <fullName evidence="7">Centromere protein X</fullName>
    </recommendedName>
</protein>
<comment type="similarity">
    <text evidence="1">Belongs to the CENP-X/MHF2 family.</text>
</comment>
<proteinExistence type="inferred from homology"/>
<reference evidence="5 6" key="1">
    <citation type="submission" date="2024-03" db="EMBL/GenBank/DDBJ databases">
        <title>Aureococcus anophagefferens CCMP1851 and Kratosvirus quantuckense: Draft genome of a second virus-susceptible host strain in the model system.</title>
        <authorList>
            <person name="Chase E."/>
            <person name="Truchon A.R."/>
            <person name="Schepens W."/>
            <person name="Wilhelm S.W."/>
        </authorList>
    </citation>
    <scope>NUCLEOTIDE SEQUENCE [LARGE SCALE GENOMIC DNA]</scope>
    <source>
        <strain evidence="5 6">CCMP1851</strain>
    </source>
</reference>
<dbReference type="Gene3D" id="6.10.130.30">
    <property type="match status" value="1"/>
</dbReference>
<dbReference type="EMBL" id="JBBJCI010000252">
    <property type="protein sequence ID" value="KAK7237366.1"/>
    <property type="molecule type" value="Genomic_DNA"/>
</dbReference>
<gene>
    <name evidence="5" type="ORF">SO694_00096066</name>
</gene>
<evidence type="ECO:0000256" key="2">
    <source>
        <dbReference type="ARBA" id="ARBA00022763"/>
    </source>
</evidence>
<accession>A0ABR1FSD7</accession>